<keyword evidence="3" id="KW-1185">Reference proteome</keyword>
<protein>
    <recommendedName>
        <fullName evidence="4">DUF2066 domain-containing protein</fullName>
    </recommendedName>
</protein>
<feature type="signal peptide" evidence="1">
    <location>
        <begin position="1"/>
        <end position="21"/>
    </location>
</feature>
<dbReference type="RefSeq" id="WP_243538573.1">
    <property type="nucleotide sequence ID" value="NZ_CP093442.1"/>
</dbReference>
<dbReference type="EMBL" id="CP093442">
    <property type="protein sequence ID" value="UOF01954.1"/>
    <property type="molecule type" value="Genomic_DNA"/>
</dbReference>
<reference evidence="2" key="1">
    <citation type="submission" date="2022-03" db="EMBL/GenBank/DDBJ databases">
        <title>Genome Identification and Characterization of new species Bdellovibrio reynosense LBG001 sp. nov. from a Mexico soil sample.</title>
        <authorList>
            <person name="Camilli A."/>
            <person name="Ajao Y."/>
            <person name="Guo X."/>
        </authorList>
    </citation>
    <scope>NUCLEOTIDE SEQUENCE</scope>
    <source>
        <strain evidence="2">LBG001</strain>
    </source>
</reference>
<dbReference type="Proteomes" id="UP000830116">
    <property type="component" value="Chromosome"/>
</dbReference>
<evidence type="ECO:0000256" key="1">
    <source>
        <dbReference type="SAM" id="SignalP"/>
    </source>
</evidence>
<evidence type="ECO:0000313" key="2">
    <source>
        <dbReference type="EMBL" id="UOF01954.1"/>
    </source>
</evidence>
<gene>
    <name evidence="2" type="ORF">MNR06_03170</name>
</gene>
<evidence type="ECO:0000313" key="3">
    <source>
        <dbReference type="Proteomes" id="UP000830116"/>
    </source>
</evidence>
<proteinExistence type="predicted"/>
<feature type="chain" id="PRO_5046918552" description="DUF2066 domain-containing protein" evidence="1">
    <location>
        <begin position="22"/>
        <end position="392"/>
    </location>
</feature>
<sequence length="392" mass="43994">MRFALIVTAALIFFLNSPAKAQQDELIDRTFSGVSKQTTPQGAKRDIQDQASQKVSEDLIKELIGEERFAKNKSLIQSRVIRNSQRYIPFAKTSEIAQEGEEFKMSVSLKVSLRDLKQLLQNSALLNENDAIPVVLPVITWSDKVKGHSYRWWIPSDKTQDQAFLVKEARLVEDALRGAFQKNNFYLVKPIEAGLIASVPSDFHSEKVSGEDAQFFAQMFNAPLLIDGQISLHKGEKENNYRIEIRMTALQVSNSRAIADVSRRYETESGTQEAAIDRKLREVAEATANDLSSQVLEAWQRGSLNTSVIRMKITGHSPLPQTEVLKEKIRSQITQVKNIRERLISSDSVSFELDASIPAAELLAKIEALDVNGKKLAKVSEGRDEIVLKWAP</sequence>
<name>A0ABY4CAZ5_9BACT</name>
<organism evidence="2 3">
    <name type="scientific">Bdellovibrio reynosensis</name>
    <dbReference type="NCBI Taxonomy" id="2835041"/>
    <lineage>
        <taxon>Bacteria</taxon>
        <taxon>Pseudomonadati</taxon>
        <taxon>Bdellovibrionota</taxon>
        <taxon>Bdellovibrionia</taxon>
        <taxon>Bdellovibrionales</taxon>
        <taxon>Pseudobdellovibrionaceae</taxon>
        <taxon>Bdellovibrio</taxon>
    </lineage>
</organism>
<accession>A0ABY4CAZ5</accession>
<keyword evidence="1" id="KW-0732">Signal</keyword>
<evidence type="ECO:0008006" key="4">
    <source>
        <dbReference type="Google" id="ProtNLM"/>
    </source>
</evidence>